<comment type="caution">
    <text evidence="4">The sequence shown here is derived from an EMBL/GenBank/DDBJ whole genome shotgun (WGS) entry which is preliminary data.</text>
</comment>
<sequence>MVESHQSHKMPLGLRLSKLLTPAALVEAINKASVNVRLLDCAFVPKARPPSYKFGHFEADPNDESRQAFLSAHVSGAVHFNLALATHATDYEKFAHYPAEIFEEYAQLLGLNSDDHLVFYGRGPFGGMLFASRAYWLFKSYGHAGGLSVLDGGLAAWEEQQMPVVSTVNAHEAVFVAKKGNWRAKTEPSAKTVSFEQLTAAADDGTCTRSVDNCAKWLLLDARPRPQFEGLQNAFDPSKQMPTGSHLPGAVNVPSTELIDAESGQFVSAEQLQDLVVKSGINLLDEKDDKILVSLCNSGIQASMLATVLDAHFGPQIGHKLRVYTGSMLEVQARAPELISEK</sequence>
<evidence type="ECO:0000313" key="4">
    <source>
        <dbReference type="EMBL" id="KAL3098834.1"/>
    </source>
</evidence>
<dbReference type="InterPro" id="IPR045078">
    <property type="entry name" value="TST/MPST-like"/>
</dbReference>
<keyword evidence="5" id="KW-1185">Reference proteome</keyword>
<evidence type="ECO:0000256" key="2">
    <source>
        <dbReference type="ARBA" id="ARBA00022737"/>
    </source>
</evidence>
<dbReference type="AlphaFoldDB" id="A0ABD2K7F7"/>
<gene>
    <name evidence="4" type="ORF">niasHT_024588</name>
</gene>
<dbReference type="PANTHER" id="PTHR11364:SF7">
    <property type="entry name" value="THIOSULFATE SULFURTRANSFERASE MPST-1-RELATED"/>
    <property type="match status" value="1"/>
</dbReference>
<dbReference type="SMART" id="SM00450">
    <property type="entry name" value="RHOD"/>
    <property type="match status" value="2"/>
</dbReference>
<protein>
    <recommendedName>
        <fullName evidence="3">Rhodanese domain-containing protein</fullName>
    </recommendedName>
</protein>
<reference evidence="4 5" key="1">
    <citation type="submission" date="2024-10" db="EMBL/GenBank/DDBJ databases">
        <authorList>
            <person name="Kim D."/>
        </authorList>
    </citation>
    <scope>NUCLEOTIDE SEQUENCE [LARGE SCALE GENOMIC DNA]</scope>
    <source>
        <strain evidence="4">BH-2024</strain>
    </source>
</reference>
<dbReference type="SUPFAM" id="SSF52821">
    <property type="entry name" value="Rhodanese/Cell cycle control phosphatase"/>
    <property type="match status" value="2"/>
</dbReference>
<dbReference type="CDD" id="cd01448">
    <property type="entry name" value="TST_Repeat_1"/>
    <property type="match status" value="1"/>
</dbReference>
<dbReference type="Gene3D" id="3.40.250.10">
    <property type="entry name" value="Rhodanese-like domain"/>
    <property type="match status" value="2"/>
</dbReference>
<dbReference type="PROSITE" id="PS50206">
    <property type="entry name" value="RHODANESE_3"/>
    <property type="match status" value="2"/>
</dbReference>
<accession>A0ABD2K7F7</accession>
<dbReference type="PANTHER" id="PTHR11364">
    <property type="entry name" value="THIOSULFATE SULFERTANSFERASE"/>
    <property type="match status" value="1"/>
</dbReference>
<feature type="domain" description="Rhodanese" evidence="3">
    <location>
        <begin position="61"/>
        <end position="166"/>
    </location>
</feature>
<evidence type="ECO:0000256" key="1">
    <source>
        <dbReference type="ARBA" id="ARBA00022679"/>
    </source>
</evidence>
<keyword evidence="1" id="KW-0808">Transferase</keyword>
<organism evidence="4 5">
    <name type="scientific">Heterodera trifolii</name>
    <dbReference type="NCBI Taxonomy" id="157864"/>
    <lineage>
        <taxon>Eukaryota</taxon>
        <taxon>Metazoa</taxon>
        <taxon>Ecdysozoa</taxon>
        <taxon>Nematoda</taxon>
        <taxon>Chromadorea</taxon>
        <taxon>Rhabditida</taxon>
        <taxon>Tylenchina</taxon>
        <taxon>Tylenchomorpha</taxon>
        <taxon>Tylenchoidea</taxon>
        <taxon>Heteroderidae</taxon>
        <taxon>Heteroderinae</taxon>
        <taxon>Heterodera</taxon>
    </lineage>
</organism>
<name>A0ABD2K7F7_9BILA</name>
<dbReference type="Proteomes" id="UP001620626">
    <property type="component" value="Unassembled WGS sequence"/>
</dbReference>
<proteinExistence type="predicted"/>
<dbReference type="GO" id="GO:0016740">
    <property type="term" value="F:transferase activity"/>
    <property type="evidence" value="ECO:0007669"/>
    <property type="project" value="UniProtKB-KW"/>
</dbReference>
<dbReference type="InterPro" id="IPR001763">
    <property type="entry name" value="Rhodanese-like_dom"/>
</dbReference>
<dbReference type="InterPro" id="IPR036873">
    <property type="entry name" value="Rhodanese-like_dom_sf"/>
</dbReference>
<dbReference type="Pfam" id="PF00581">
    <property type="entry name" value="Rhodanese"/>
    <property type="match status" value="2"/>
</dbReference>
<evidence type="ECO:0000313" key="5">
    <source>
        <dbReference type="Proteomes" id="UP001620626"/>
    </source>
</evidence>
<dbReference type="EMBL" id="JBICBT010000819">
    <property type="protein sequence ID" value="KAL3098834.1"/>
    <property type="molecule type" value="Genomic_DNA"/>
</dbReference>
<evidence type="ECO:0000259" key="3">
    <source>
        <dbReference type="PROSITE" id="PS50206"/>
    </source>
</evidence>
<keyword evidence="2" id="KW-0677">Repeat</keyword>
<feature type="domain" description="Rhodanese" evidence="3">
    <location>
        <begin position="213"/>
        <end position="340"/>
    </location>
</feature>